<dbReference type="KEGG" id="glz:GLAREA_08130"/>
<evidence type="ECO:0000256" key="5">
    <source>
        <dbReference type="ARBA" id="ARBA00023004"/>
    </source>
</evidence>
<dbReference type="EMBL" id="KE145373">
    <property type="protein sequence ID" value="EPE24279.1"/>
    <property type="molecule type" value="Genomic_DNA"/>
</dbReference>
<dbReference type="InterPro" id="IPR006620">
    <property type="entry name" value="Pro_4_hyd_alph"/>
</dbReference>
<dbReference type="eggNOG" id="ENOG502QR14">
    <property type="taxonomic scope" value="Eukaryota"/>
</dbReference>
<evidence type="ECO:0000259" key="6">
    <source>
        <dbReference type="PROSITE" id="PS51471"/>
    </source>
</evidence>
<dbReference type="FunFam" id="2.60.120.620:FF:000021">
    <property type="entry name" value="WGS project CABT00000000 data, contig 2.8"/>
    <property type="match status" value="1"/>
</dbReference>
<dbReference type="GO" id="GO:0005506">
    <property type="term" value="F:iron ion binding"/>
    <property type="evidence" value="ECO:0007669"/>
    <property type="project" value="InterPro"/>
</dbReference>
<dbReference type="RefSeq" id="XP_008088367.1">
    <property type="nucleotide sequence ID" value="XM_008090176.1"/>
</dbReference>
<dbReference type="AlphaFoldDB" id="S3CGB7"/>
<proteinExistence type="predicted"/>
<dbReference type="GO" id="GO:0004656">
    <property type="term" value="F:procollagen-proline 4-dioxygenase activity"/>
    <property type="evidence" value="ECO:0007669"/>
    <property type="project" value="TreeGrafter"/>
</dbReference>
<dbReference type="SMART" id="SM00702">
    <property type="entry name" value="P4Hc"/>
    <property type="match status" value="1"/>
</dbReference>
<keyword evidence="2" id="KW-0479">Metal-binding</keyword>
<evidence type="ECO:0000313" key="8">
    <source>
        <dbReference type="Proteomes" id="UP000016922"/>
    </source>
</evidence>
<dbReference type="PANTHER" id="PTHR10869:SF236">
    <property type="entry name" value="PROLYL 4-HYDROXYLASE ALPHA SUBUNIT DOMAIN-CONTAINING PROTEIN"/>
    <property type="match status" value="1"/>
</dbReference>
<evidence type="ECO:0000256" key="3">
    <source>
        <dbReference type="ARBA" id="ARBA00022964"/>
    </source>
</evidence>
<name>S3CGB7_GLAL2</name>
<protein>
    <recommendedName>
        <fullName evidence="6">Fe2OG dioxygenase domain-containing protein</fullName>
    </recommendedName>
</protein>
<dbReference type="OrthoDB" id="69177at2759"/>
<dbReference type="GO" id="GO:0005783">
    <property type="term" value="C:endoplasmic reticulum"/>
    <property type="evidence" value="ECO:0007669"/>
    <property type="project" value="TreeGrafter"/>
</dbReference>
<dbReference type="InterPro" id="IPR045054">
    <property type="entry name" value="P4HA-like"/>
</dbReference>
<keyword evidence="4" id="KW-0560">Oxidoreductase</keyword>
<reference evidence="7 8" key="1">
    <citation type="journal article" date="2013" name="BMC Genomics">
        <title>Genomics-driven discovery of the pneumocandin biosynthetic gene cluster in the fungus Glarea lozoyensis.</title>
        <authorList>
            <person name="Chen L."/>
            <person name="Yue Q."/>
            <person name="Zhang X."/>
            <person name="Xiang M."/>
            <person name="Wang C."/>
            <person name="Li S."/>
            <person name="Che Y."/>
            <person name="Ortiz-Lopez F.J."/>
            <person name="Bills G.F."/>
            <person name="Liu X."/>
            <person name="An Z."/>
        </authorList>
    </citation>
    <scope>NUCLEOTIDE SEQUENCE [LARGE SCALE GENOMIC DNA]</scope>
    <source>
        <strain evidence="8">ATCC 20868 / MF5171</strain>
    </source>
</reference>
<keyword evidence="8" id="KW-1185">Reference proteome</keyword>
<feature type="domain" description="Fe2OG dioxygenase" evidence="6">
    <location>
        <begin position="137"/>
        <end position="253"/>
    </location>
</feature>
<sequence>MPRKQHSTAKPAPPKANVSPDWPVFKPLLPTSDIYLETVVESQIVVARNFWTGTLCKNYVAFLKSLPLTTTPGKPKKGEALRVNDRFQIVDETFANRLWVETGLRELVCGRGEGEEEEDAMTAEQRTELWGGKPIGLNPSIRIYRYSKGQYFDCHYDESNVLTINTKPKPIPAKTTWTILLYLTSPATGCEGGQTVFYPDDSPGKESTLGKEIVVELETGMLLLHKHGDDCMLHEGREVTEGEKWVIRTDLCIERN</sequence>
<evidence type="ECO:0000256" key="1">
    <source>
        <dbReference type="ARBA" id="ARBA00001961"/>
    </source>
</evidence>
<keyword evidence="5" id="KW-0408">Iron</keyword>
<evidence type="ECO:0000256" key="2">
    <source>
        <dbReference type="ARBA" id="ARBA00022723"/>
    </source>
</evidence>
<dbReference type="GeneID" id="19467180"/>
<organism evidence="7 8">
    <name type="scientific">Glarea lozoyensis (strain ATCC 20868 / MF5171)</name>
    <dbReference type="NCBI Taxonomy" id="1116229"/>
    <lineage>
        <taxon>Eukaryota</taxon>
        <taxon>Fungi</taxon>
        <taxon>Dikarya</taxon>
        <taxon>Ascomycota</taxon>
        <taxon>Pezizomycotina</taxon>
        <taxon>Leotiomycetes</taxon>
        <taxon>Helotiales</taxon>
        <taxon>Helotiaceae</taxon>
        <taxon>Glarea</taxon>
    </lineage>
</organism>
<dbReference type="Proteomes" id="UP000016922">
    <property type="component" value="Unassembled WGS sequence"/>
</dbReference>
<dbReference type="Pfam" id="PF13640">
    <property type="entry name" value="2OG-FeII_Oxy_3"/>
    <property type="match status" value="1"/>
</dbReference>
<dbReference type="PROSITE" id="PS51471">
    <property type="entry name" value="FE2OG_OXY"/>
    <property type="match status" value="1"/>
</dbReference>
<dbReference type="Gene3D" id="2.60.120.620">
    <property type="entry name" value="q2cbj1_9rhob like domain"/>
    <property type="match status" value="1"/>
</dbReference>
<dbReference type="InterPro" id="IPR044862">
    <property type="entry name" value="Pro_4_hyd_alph_FE2OG_OXY"/>
</dbReference>
<accession>S3CGB7</accession>
<evidence type="ECO:0000313" key="7">
    <source>
        <dbReference type="EMBL" id="EPE24279.1"/>
    </source>
</evidence>
<dbReference type="OMA" id="QFFGQHY"/>
<evidence type="ECO:0000256" key="4">
    <source>
        <dbReference type="ARBA" id="ARBA00023002"/>
    </source>
</evidence>
<dbReference type="GO" id="GO:0031418">
    <property type="term" value="F:L-ascorbic acid binding"/>
    <property type="evidence" value="ECO:0007669"/>
    <property type="project" value="InterPro"/>
</dbReference>
<dbReference type="InterPro" id="IPR005123">
    <property type="entry name" value="Oxoglu/Fe-dep_dioxygenase_dom"/>
</dbReference>
<dbReference type="PANTHER" id="PTHR10869">
    <property type="entry name" value="PROLYL 4-HYDROXYLASE ALPHA SUBUNIT"/>
    <property type="match status" value="1"/>
</dbReference>
<comment type="cofactor">
    <cofactor evidence="1">
        <name>L-ascorbate</name>
        <dbReference type="ChEBI" id="CHEBI:38290"/>
    </cofactor>
</comment>
<gene>
    <name evidence="7" type="ORF">GLAREA_08130</name>
</gene>
<keyword evidence="3" id="KW-0223">Dioxygenase</keyword>
<dbReference type="HOGENOM" id="CLU_041456_0_0_1"/>